<accession>A0AAN9L0F2</accession>
<dbReference type="Pfam" id="PF03168">
    <property type="entry name" value="LEA_2"/>
    <property type="match status" value="1"/>
</dbReference>
<evidence type="ECO:0000256" key="2">
    <source>
        <dbReference type="ARBA" id="ARBA00022692"/>
    </source>
</evidence>
<protein>
    <recommendedName>
        <fullName evidence="6">Late embryogenesis abundant protein LEA-2 subgroup domain-containing protein</fullName>
    </recommendedName>
</protein>
<dbReference type="EMBL" id="JAYMYQ010000006">
    <property type="protein sequence ID" value="KAK7324728.1"/>
    <property type="molecule type" value="Genomic_DNA"/>
</dbReference>
<evidence type="ECO:0000256" key="3">
    <source>
        <dbReference type="ARBA" id="ARBA00022989"/>
    </source>
</evidence>
<evidence type="ECO:0000256" key="1">
    <source>
        <dbReference type="ARBA" id="ARBA00004167"/>
    </source>
</evidence>
<sequence length="244" mass="27901">MSSDPYAHQRYVSLQNQGYVSGPPPYGYGRKPPRYHHHSGSGCLCGCLKFFCCCFYSCCRCCICAFFIFILILVIIIMVLYYLLKPDIPSYNIQGIDINTFDLKIDNKLFSNISIVVKADNPNEGIGLNYLDNEVRLLYSGSQLCSGAFPPFLQPERNVTTFNVTLKGESEFGPEMQQHLMQEQDKGTIHLLIAVRLPIRLVVDDLIHLRKFVVNINCSMIIDHLEQNKKPNILRKDFIYGIEF</sequence>
<gene>
    <name evidence="7" type="ORF">VNO77_28527</name>
</gene>
<reference evidence="7 8" key="1">
    <citation type="submission" date="2024-01" db="EMBL/GenBank/DDBJ databases">
        <title>The genomes of 5 underutilized Papilionoideae crops provide insights into root nodulation and disease resistanc.</title>
        <authorList>
            <person name="Jiang F."/>
        </authorList>
    </citation>
    <scope>NUCLEOTIDE SEQUENCE [LARGE SCALE GENOMIC DNA]</scope>
    <source>
        <strain evidence="7">LVBAO_FW01</strain>
        <tissue evidence="7">Leaves</tissue>
    </source>
</reference>
<dbReference type="InterPro" id="IPR044839">
    <property type="entry name" value="NDR1-like"/>
</dbReference>
<dbReference type="GO" id="GO:0005886">
    <property type="term" value="C:plasma membrane"/>
    <property type="evidence" value="ECO:0007669"/>
    <property type="project" value="TreeGrafter"/>
</dbReference>
<comment type="subcellular location">
    <subcellularLocation>
        <location evidence="1">Membrane</location>
        <topology evidence="1">Single-pass membrane protein</topology>
    </subcellularLocation>
</comment>
<evidence type="ECO:0000313" key="7">
    <source>
        <dbReference type="EMBL" id="KAK7324728.1"/>
    </source>
</evidence>
<dbReference type="InterPro" id="IPR004864">
    <property type="entry name" value="LEA_2"/>
</dbReference>
<dbReference type="PANTHER" id="PTHR31234">
    <property type="entry name" value="LATE EMBRYOGENESIS ABUNDANT (LEA) HYDROXYPROLINE-RICH GLYCOPROTEIN FAMILY"/>
    <property type="match status" value="1"/>
</dbReference>
<keyword evidence="8" id="KW-1185">Reference proteome</keyword>
<evidence type="ECO:0000256" key="4">
    <source>
        <dbReference type="ARBA" id="ARBA00023136"/>
    </source>
</evidence>
<organism evidence="7 8">
    <name type="scientific">Canavalia gladiata</name>
    <name type="common">Sword bean</name>
    <name type="synonym">Dolichos gladiatus</name>
    <dbReference type="NCBI Taxonomy" id="3824"/>
    <lineage>
        <taxon>Eukaryota</taxon>
        <taxon>Viridiplantae</taxon>
        <taxon>Streptophyta</taxon>
        <taxon>Embryophyta</taxon>
        <taxon>Tracheophyta</taxon>
        <taxon>Spermatophyta</taxon>
        <taxon>Magnoliopsida</taxon>
        <taxon>eudicotyledons</taxon>
        <taxon>Gunneridae</taxon>
        <taxon>Pentapetalae</taxon>
        <taxon>rosids</taxon>
        <taxon>fabids</taxon>
        <taxon>Fabales</taxon>
        <taxon>Fabaceae</taxon>
        <taxon>Papilionoideae</taxon>
        <taxon>50 kb inversion clade</taxon>
        <taxon>NPAAA clade</taxon>
        <taxon>indigoferoid/millettioid clade</taxon>
        <taxon>Phaseoleae</taxon>
        <taxon>Canavalia</taxon>
    </lineage>
</organism>
<keyword evidence="4 5" id="KW-0472">Membrane</keyword>
<dbReference type="Proteomes" id="UP001367508">
    <property type="component" value="Unassembled WGS sequence"/>
</dbReference>
<keyword evidence="3 5" id="KW-1133">Transmembrane helix</keyword>
<keyword evidence="2 5" id="KW-0812">Transmembrane</keyword>
<evidence type="ECO:0000256" key="5">
    <source>
        <dbReference type="SAM" id="Phobius"/>
    </source>
</evidence>
<dbReference type="PANTHER" id="PTHR31234:SF72">
    <property type="entry name" value="NDR1_HIN1-LIKE PROTEIN 6"/>
    <property type="match status" value="1"/>
</dbReference>
<comment type="caution">
    <text evidence="7">The sequence shown here is derived from an EMBL/GenBank/DDBJ whole genome shotgun (WGS) entry which is preliminary data.</text>
</comment>
<evidence type="ECO:0000259" key="6">
    <source>
        <dbReference type="Pfam" id="PF03168"/>
    </source>
</evidence>
<feature type="domain" description="Late embryogenesis abundant protein LEA-2 subgroup" evidence="6">
    <location>
        <begin position="117"/>
        <end position="206"/>
    </location>
</feature>
<evidence type="ECO:0000313" key="8">
    <source>
        <dbReference type="Proteomes" id="UP001367508"/>
    </source>
</evidence>
<dbReference type="AlphaFoldDB" id="A0AAN9L0F2"/>
<feature type="transmembrane region" description="Helical" evidence="5">
    <location>
        <begin position="65"/>
        <end position="84"/>
    </location>
</feature>
<name>A0AAN9L0F2_CANGL</name>
<dbReference type="GO" id="GO:0098542">
    <property type="term" value="P:defense response to other organism"/>
    <property type="evidence" value="ECO:0007669"/>
    <property type="project" value="InterPro"/>
</dbReference>
<proteinExistence type="predicted"/>